<sequence length="219" mass="25132" precursor="true">MRRFLFIIALLPVAYYLLCVVALAYLRYLPPPVTGVQTQRVIEQVWSGEPVIRDYRWRPASQISPHLPRAVVAAEDARFFLHRGFDWEELHKARETARDEGQSMRGASTLTQQLIKNLFFTTHRNPVRKVYEWALTPVAEFILGKDRILELYVNVVEFGPGIYGAEAAARHHYGITAADLSRQQAMGLAAVLPAPLTRRPQAMGWYTEIIEERMQQLGW</sequence>
<keyword evidence="1 11" id="KW-1003">Cell membrane</keyword>
<evidence type="ECO:0000256" key="6">
    <source>
        <dbReference type="ARBA" id="ARBA00022960"/>
    </source>
</evidence>
<evidence type="ECO:0000256" key="10">
    <source>
        <dbReference type="ARBA" id="ARBA00023316"/>
    </source>
</evidence>
<comment type="catalytic activity">
    <reaction evidence="11">
        <text>[GlcNAc-(1-&gt;4)-Mur2Ac(oyl-L-Ala-gamma-D-Glu-L-Lys-D-Ala-D-Ala)](n)-di-trans,octa-cis-undecaprenyl diphosphate + beta-D-GlcNAc-(1-&gt;4)-Mur2Ac(oyl-L-Ala-gamma-D-Glu-L-Lys-D-Ala-D-Ala)-di-trans,octa-cis-undecaprenyl diphosphate = [GlcNAc-(1-&gt;4)-Mur2Ac(oyl-L-Ala-gamma-D-Glu-L-Lys-D-Ala-D-Ala)](n+1)-di-trans,octa-cis-undecaprenyl diphosphate + di-trans,octa-cis-undecaprenyl diphosphate + H(+)</text>
        <dbReference type="Rhea" id="RHEA:23708"/>
        <dbReference type="Rhea" id="RHEA-COMP:9602"/>
        <dbReference type="Rhea" id="RHEA-COMP:9603"/>
        <dbReference type="ChEBI" id="CHEBI:15378"/>
        <dbReference type="ChEBI" id="CHEBI:58405"/>
        <dbReference type="ChEBI" id="CHEBI:60033"/>
        <dbReference type="ChEBI" id="CHEBI:78435"/>
        <dbReference type="EC" id="2.4.99.28"/>
    </reaction>
</comment>
<evidence type="ECO:0000256" key="4">
    <source>
        <dbReference type="ARBA" id="ARBA00022679"/>
    </source>
</evidence>
<keyword evidence="2 11" id="KW-0997">Cell inner membrane</keyword>
<evidence type="ECO:0000256" key="11">
    <source>
        <dbReference type="HAMAP-Rule" id="MF_00766"/>
    </source>
</evidence>
<dbReference type="Proteomes" id="UP000002383">
    <property type="component" value="Chromosome"/>
</dbReference>
<dbReference type="HAMAP" id="MF_00766">
    <property type="entry name" value="PGT_MtgA"/>
    <property type="match status" value="1"/>
</dbReference>
<dbReference type="CAZy" id="GT51">
    <property type="family name" value="Glycosyltransferase Family 51"/>
</dbReference>
<dbReference type="GO" id="GO:0009274">
    <property type="term" value="C:peptidoglycan-based cell wall"/>
    <property type="evidence" value="ECO:0007669"/>
    <property type="project" value="InterPro"/>
</dbReference>
<dbReference type="UniPathway" id="UPA00219"/>
<dbReference type="RefSeq" id="WP_012638378.1">
    <property type="nucleotide sequence ID" value="NC_011901.1"/>
</dbReference>
<dbReference type="GO" id="GO:0005886">
    <property type="term" value="C:plasma membrane"/>
    <property type="evidence" value="ECO:0007669"/>
    <property type="project" value="UniProtKB-SubCell"/>
</dbReference>
<dbReference type="GO" id="GO:0008360">
    <property type="term" value="P:regulation of cell shape"/>
    <property type="evidence" value="ECO:0007669"/>
    <property type="project" value="UniProtKB-KW"/>
</dbReference>
<keyword evidence="10 11" id="KW-0961">Cell wall biogenesis/degradation</keyword>
<accession>B8GSJ2</accession>
<dbReference type="GO" id="GO:0071555">
    <property type="term" value="P:cell wall organization"/>
    <property type="evidence" value="ECO:0007669"/>
    <property type="project" value="UniProtKB-KW"/>
</dbReference>
<evidence type="ECO:0000256" key="5">
    <source>
        <dbReference type="ARBA" id="ARBA00022692"/>
    </source>
</evidence>
<comment type="pathway">
    <text evidence="11">Cell wall biogenesis; peptidoglycan biosynthesis.</text>
</comment>
<gene>
    <name evidence="11" type="primary">mtgA</name>
    <name evidence="13" type="ordered locus">Tgr7_1815</name>
</gene>
<dbReference type="SUPFAM" id="SSF53955">
    <property type="entry name" value="Lysozyme-like"/>
    <property type="match status" value="1"/>
</dbReference>
<dbReference type="PANTHER" id="PTHR30400">
    <property type="entry name" value="MONOFUNCTIONAL BIOSYNTHETIC PEPTIDOGLYCAN TRANSGLYCOSYLASE"/>
    <property type="match status" value="1"/>
</dbReference>
<comment type="subcellular location">
    <subcellularLocation>
        <location evidence="11">Cell inner membrane</location>
        <topology evidence="11">Single-pass membrane protein</topology>
    </subcellularLocation>
</comment>
<dbReference type="InterPro" id="IPR011812">
    <property type="entry name" value="Pep_trsgly"/>
</dbReference>
<dbReference type="NCBIfam" id="TIGR02070">
    <property type="entry name" value="mono_pep_trsgly"/>
    <property type="match status" value="1"/>
</dbReference>
<evidence type="ECO:0000313" key="14">
    <source>
        <dbReference type="Proteomes" id="UP000002383"/>
    </source>
</evidence>
<comment type="similarity">
    <text evidence="11">Belongs to the glycosyltransferase 51 family.</text>
</comment>
<keyword evidence="9 11" id="KW-0472">Membrane</keyword>
<dbReference type="HOGENOM" id="CLU_006354_1_1_6"/>
<evidence type="ECO:0000259" key="12">
    <source>
        <dbReference type="Pfam" id="PF00912"/>
    </source>
</evidence>
<keyword evidence="3 11" id="KW-0328">Glycosyltransferase</keyword>
<organism evidence="13 14">
    <name type="scientific">Thioalkalivibrio sulfidiphilus (strain HL-EbGR7)</name>
    <dbReference type="NCBI Taxonomy" id="396588"/>
    <lineage>
        <taxon>Bacteria</taxon>
        <taxon>Pseudomonadati</taxon>
        <taxon>Pseudomonadota</taxon>
        <taxon>Gammaproteobacteria</taxon>
        <taxon>Chromatiales</taxon>
        <taxon>Ectothiorhodospiraceae</taxon>
        <taxon>Thioalkalivibrio</taxon>
    </lineage>
</organism>
<keyword evidence="5 11" id="KW-0812">Transmembrane</keyword>
<dbReference type="GO" id="GO:0016763">
    <property type="term" value="F:pentosyltransferase activity"/>
    <property type="evidence" value="ECO:0007669"/>
    <property type="project" value="InterPro"/>
</dbReference>
<keyword evidence="4 11" id="KW-0808">Transferase</keyword>
<comment type="function">
    <text evidence="11">Peptidoglycan polymerase that catalyzes glycan chain elongation from lipid-linked precursors.</text>
</comment>
<keyword evidence="7 11" id="KW-0573">Peptidoglycan synthesis</keyword>
<proteinExistence type="inferred from homology"/>
<dbReference type="KEGG" id="tgr:Tgr7_1815"/>
<protein>
    <recommendedName>
        <fullName evidence="11">Biosynthetic peptidoglycan transglycosylase</fullName>
        <ecNumber evidence="11">2.4.99.28</ecNumber>
    </recommendedName>
    <alternativeName>
        <fullName evidence="11">Glycan polymerase</fullName>
    </alternativeName>
    <alternativeName>
        <fullName evidence="11">Peptidoglycan glycosyltransferase MtgA</fullName>
        <shortName evidence="11">PGT</shortName>
    </alternativeName>
</protein>
<keyword evidence="14" id="KW-1185">Reference proteome</keyword>
<reference evidence="13 14" key="1">
    <citation type="journal article" date="2011" name="Stand. Genomic Sci.">
        <title>Complete genome sequence of 'Thioalkalivibrio sulfidophilus' HL-EbGr7.</title>
        <authorList>
            <person name="Muyzer G."/>
            <person name="Sorokin D.Y."/>
            <person name="Mavromatis K."/>
            <person name="Lapidus A."/>
            <person name="Clum A."/>
            <person name="Ivanova N."/>
            <person name="Pati A."/>
            <person name="d'Haeseleer P."/>
            <person name="Woyke T."/>
            <person name="Kyrpides N.C."/>
        </authorList>
    </citation>
    <scope>NUCLEOTIDE SEQUENCE [LARGE SCALE GENOMIC DNA]</scope>
    <source>
        <strain evidence="13 14">HL-EbGR7</strain>
    </source>
</reference>
<dbReference type="Pfam" id="PF00912">
    <property type="entry name" value="Transgly"/>
    <property type="match status" value="1"/>
</dbReference>
<dbReference type="EMBL" id="CP001339">
    <property type="protein sequence ID" value="ACL72896.1"/>
    <property type="molecule type" value="Genomic_DNA"/>
</dbReference>
<dbReference type="EC" id="2.4.99.28" evidence="11"/>
<dbReference type="InterPro" id="IPR036950">
    <property type="entry name" value="PBP_transglycosylase"/>
</dbReference>
<dbReference type="eggNOG" id="COG0744">
    <property type="taxonomic scope" value="Bacteria"/>
</dbReference>
<keyword evidence="8 11" id="KW-1133">Transmembrane helix</keyword>
<dbReference type="InterPro" id="IPR001264">
    <property type="entry name" value="Glyco_trans_51"/>
</dbReference>
<dbReference type="STRING" id="396588.Tgr7_1815"/>
<dbReference type="PANTHER" id="PTHR30400:SF0">
    <property type="entry name" value="BIOSYNTHETIC PEPTIDOGLYCAN TRANSGLYCOSYLASE"/>
    <property type="match status" value="1"/>
</dbReference>
<evidence type="ECO:0000256" key="2">
    <source>
        <dbReference type="ARBA" id="ARBA00022519"/>
    </source>
</evidence>
<evidence type="ECO:0000313" key="13">
    <source>
        <dbReference type="EMBL" id="ACL72896.1"/>
    </source>
</evidence>
<evidence type="ECO:0000256" key="3">
    <source>
        <dbReference type="ARBA" id="ARBA00022676"/>
    </source>
</evidence>
<dbReference type="Gene3D" id="1.10.3810.10">
    <property type="entry name" value="Biosynthetic peptidoglycan transglycosylase-like"/>
    <property type="match status" value="1"/>
</dbReference>
<dbReference type="GO" id="GO:0009252">
    <property type="term" value="P:peptidoglycan biosynthetic process"/>
    <property type="evidence" value="ECO:0007669"/>
    <property type="project" value="UniProtKB-UniRule"/>
</dbReference>
<evidence type="ECO:0000256" key="1">
    <source>
        <dbReference type="ARBA" id="ARBA00022475"/>
    </source>
</evidence>
<name>B8GSJ2_THISH</name>
<evidence type="ECO:0000256" key="9">
    <source>
        <dbReference type="ARBA" id="ARBA00023136"/>
    </source>
</evidence>
<evidence type="ECO:0000256" key="7">
    <source>
        <dbReference type="ARBA" id="ARBA00022984"/>
    </source>
</evidence>
<dbReference type="OrthoDB" id="9766909at2"/>
<feature type="domain" description="Glycosyl transferase family 51" evidence="12">
    <location>
        <begin position="55"/>
        <end position="208"/>
    </location>
</feature>
<dbReference type="InterPro" id="IPR023346">
    <property type="entry name" value="Lysozyme-like_dom_sf"/>
</dbReference>
<dbReference type="GO" id="GO:0008955">
    <property type="term" value="F:peptidoglycan glycosyltransferase activity"/>
    <property type="evidence" value="ECO:0007669"/>
    <property type="project" value="UniProtKB-UniRule"/>
</dbReference>
<evidence type="ECO:0000256" key="8">
    <source>
        <dbReference type="ARBA" id="ARBA00022989"/>
    </source>
</evidence>
<keyword evidence="6 11" id="KW-0133">Cell shape</keyword>
<dbReference type="AlphaFoldDB" id="B8GSJ2"/>